<dbReference type="Proteomes" id="UP001597262">
    <property type="component" value="Unassembled WGS sequence"/>
</dbReference>
<dbReference type="InterPro" id="IPR023296">
    <property type="entry name" value="Glyco_hydro_beta-prop_sf"/>
</dbReference>
<protein>
    <submittedName>
        <fullName evidence="1">Uncharacterized protein</fullName>
    </submittedName>
</protein>
<sequence>MVSVDWRSSQNKQQAGTLCRLFYFSFSGESRSSNRKIIQLIYRYPILVKNKEKDMLGTGHHSILYEPETDKYRIAYHRFVTPLGQFAEGKGYRIRYSNSNI</sequence>
<proteinExistence type="predicted"/>
<gene>
    <name evidence="1" type="ORF">ACFQ3W_10245</name>
</gene>
<accession>A0ABW3RWJ9</accession>
<organism evidence="1 2">
    <name type="scientific">Paenibacillus puldeungensis</name>
    <dbReference type="NCBI Taxonomy" id="696536"/>
    <lineage>
        <taxon>Bacteria</taxon>
        <taxon>Bacillati</taxon>
        <taxon>Bacillota</taxon>
        <taxon>Bacilli</taxon>
        <taxon>Bacillales</taxon>
        <taxon>Paenibacillaceae</taxon>
        <taxon>Paenibacillus</taxon>
    </lineage>
</organism>
<keyword evidence="2" id="KW-1185">Reference proteome</keyword>
<evidence type="ECO:0000313" key="2">
    <source>
        <dbReference type="Proteomes" id="UP001597262"/>
    </source>
</evidence>
<reference evidence="2" key="1">
    <citation type="journal article" date="2019" name="Int. J. Syst. Evol. Microbiol.">
        <title>The Global Catalogue of Microorganisms (GCM) 10K type strain sequencing project: providing services to taxonomists for standard genome sequencing and annotation.</title>
        <authorList>
            <consortium name="The Broad Institute Genomics Platform"/>
            <consortium name="The Broad Institute Genome Sequencing Center for Infectious Disease"/>
            <person name="Wu L."/>
            <person name="Ma J."/>
        </authorList>
    </citation>
    <scope>NUCLEOTIDE SEQUENCE [LARGE SCALE GENOMIC DNA]</scope>
    <source>
        <strain evidence="2">CCUG 59189</strain>
    </source>
</reference>
<dbReference type="EMBL" id="JBHTLM010000006">
    <property type="protein sequence ID" value="MFD1176678.1"/>
    <property type="molecule type" value="Genomic_DNA"/>
</dbReference>
<comment type="caution">
    <text evidence="1">The sequence shown here is derived from an EMBL/GenBank/DDBJ whole genome shotgun (WGS) entry which is preliminary data.</text>
</comment>
<evidence type="ECO:0000313" key="1">
    <source>
        <dbReference type="EMBL" id="MFD1176678.1"/>
    </source>
</evidence>
<dbReference type="Gene3D" id="2.115.10.20">
    <property type="entry name" value="Glycosyl hydrolase domain, family 43"/>
    <property type="match status" value="1"/>
</dbReference>
<name>A0ABW3RWJ9_9BACL</name>